<reference evidence="2 3" key="1">
    <citation type="submission" date="2020-12" db="EMBL/GenBank/DDBJ databases">
        <title>Comparative genome analysis of fungal antagonists Marinomonas ostreistagni 398 and M. spartinae 468.</title>
        <authorList>
            <person name="Fields J.L."/>
            <person name="Mavrodi O.V."/>
            <person name="Biber P.D."/>
            <person name="Indest K.J."/>
            <person name="Mavrodi D.V."/>
        </authorList>
    </citation>
    <scope>NUCLEOTIDE SEQUENCE [LARGE SCALE GENOMIC DNA]</scope>
    <source>
        <strain evidence="2 3">USM7</strain>
    </source>
</reference>
<evidence type="ECO:0000313" key="2">
    <source>
        <dbReference type="EMBL" id="MBJ7549549.1"/>
    </source>
</evidence>
<dbReference type="Proteomes" id="UP000598488">
    <property type="component" value="Unassembled WGS sequence"/>
</dbReference>
<evidence type="ECO:0000259" key="1">
    <source>
        <dbReference type="PROSITE" id="PS50801"/>
    </source>
</evidence>
<proteinExistence type="predicted"/>
<dbReference type="SUPFAM" id="SSF52091">
    <property type="entry name" value="SpoIIaa-like"/>
    <property type="match status" value="1"/>
</dbReference>
<dbReference type="PROSITE" id="PS50801">
    <property type="entry name" value="STAS"/>
    <property type="match status" value="1"/>
</dbReference>
<keyword evidence="3" id="KW-1185">Reference proteome</keyword>
<gene>
    <name evidence="2" type="ORF">JHD44_02555</name>
</gene>
<comment type="caution">
    <text evidence="2">The sequence shown here is derived from an EMBL/GenBank/DDBJ whole genome shotgun (WGS) entry which is preliminary data.</text>
</comment>
<dbReference type="EMBL" id="JAEMUH010000002">
    <property type="protein sequence ID" value="MBJ7549549.1"/>
    <property type="molecule type" value="Genomic_DNA"/>
</dbReference>
<organism evidence="2 3">
    <name type="scientific">Marinomonas ostreistagni</name>
    <dbReference type="NCBI Taxonomy" id="359209"/>
    <lineage>
        <taxon>Bacteria</taxon>
        <taxon>Pseudomonadati</taxon>
        <taxon>Pseudomonadota</taxon>
        <taxon>Gammaproteobacteria</taxon>
        <taxon>Oceanospirillales</taxon>
        <taxon>Oceanospirillaceae</taxon>
        <taxon>Marinomonas</taxon>
    </lineage>
</organism>
<dbReference type="InterPro" id="IPR002645">
    <property type="entry name" value="STAS_dom"/>
</dbReference>
<name>A0ABS0Z7H5_9GAMM</name>
<accession>A0ABS0Z7H5</accession>
<dbReference type="Gene3D" id="3.30.750.24">
    <property type="entry name" value="STAS domain"/>
    <property type="match status" value="1"/>
</dbReference>
<dbReference type="RefSeq" id="WP_199460783.1">
    <property type="nucleotide sequence ID" value="NZ_JAEMUH010000002.1"/>
</dbReference>
<sequence>MQIQTSDSLWSLSGHYDAKQLLKIKKSLIGRERVAEVLLDIAELSTMNAPIIALLIEIRRTSSSLVLRGCRAEFKELLKLYGVQGIFKFE</sequence>
<dbReference type="InterPro" id="IPR036513">
    <property type="entry name" value="STAS_dom_sf"/>
</dbReference>
<feature type="domain" description="STAS" evidence="1">
    <location>
        <begin position="1"/>
        <end position="90"/>
    </location>
</feature>
<evidence type="ECO:0000313" key="3">
    <source>
        <dbReference type="Proteomes" id="UP000598488"/>
    </source>
</evidence>
<protein>
    <recommendedName>
        <fullName evidence="1">STAS domain-containing protein</fullName>
    </recommendedName>
</protein>